<evidence type="ECO:0000256" key="2">
    <source>
        <dbReference type="SAM" id="Phobius"/>
    </source>
</evidence>
<feature type="transmembrane region" description="Helical" evidence="2">
    <location>
        <begin position="49"/>
        <end position="69"/>
    </location>
</feature>
<dbReference type="EMBL" id="ML734595">
    <property type="protein sequence ID" value="KAB8246900.1"/>
    <property type="molecule type" value="Genomic_DNA"/>
</dbReference>
<feature type="transmembrane region" description="Helical" evidence="2">
    <location>
        <begin position="76"/>
        <end position="99"/>
    </location>
</feature>
<accession>A0A5N6H130</accession>
<dbReference type="VEuPathDB" id="FungiDB:F9C07_2230897"/>
<gene>
    <name evidence="3" type="ORF">BDV35DRAFT_380296</name>
</gene>
<feature type="region of interest" description="Disordered" evidence="1">
    <location>
        <begin position="409"/>
        <end position="438"/>
    </location>
</feature>
<reference evidence="3" key="1">
    <citation type="submission" date="2019-04" db="EMBL/GenBank/DDBJ databases">
        <title>Friends and foes A comparative genomics study of 23 Aspergillus species from section Flavi.</title>
        <authorList>
            <consortium name="DOE Joint Genome Institute"/>
            <person name="Kjaerbolling I."/>
            <person name="Vesth T."/>
            <person name="Frisvad J.C."/>
            <person name="Nybo J.L."/>
            <person name="Theobald S."/>
            <person name="Kildgaard S."/>
            <person name="Isbrandt T."/>
            <person name="Kuo A."/>
            <person name="Sato A."/>
            <person name="Lyhne E.K."/>
            <person name="Kogle M.E."/>
            <person name="Wiebenga A."/>
            <person name="Kun R.S."/>
            <person name="Lubbers R.J."/>
            <person name="Makela M.R."/>
            <person name="Barry K."/>
            <person name="Chovatia M."/>
            <person name="Clum A."/>
            <person name="Daum C."/>
            <person name="Haridas S."/>
            <person name="He G."/>
            <person name="LaButti K."/>
            <person name="Lipzen A."/>
            <person name="Mondo S."/>
            <person name="Riley R."/>
            <person name="Salamov A."/>
            <person name="Simmons B.A."/>
            <person name="Magnuson J.K."/>
            <person name="Henrissat B."/>
            <person name="Mortensen U.H."/>
            <person name="Larsen T.O."/>
            <person name="Devries R.P."/>
            <person name="Grigoriev I.V."/>
            <person name="Machida M."/>
            <person name="Baker S.E."/>
            <person name="Andersen M.R."/>
        </authorList>
    </citation>
    <scope>NUCLEOTIDE SEQUENCE [LARGE SCALE GENOMIC DNA]</scope>
    <source>
        <strain evidence="3">CBS 121.62</strain>
    </source>
</reference>
<keyword evidence="2" id="KW-0812">Transmembrane</keyword>
<organism evidence="3">
    <name type="scientific">Aspergillus flavus</name>
    <dbReference type="NCBI Taxonomy" id="5059"/>
    <lineage>
        <taxon>Eukaryota</taxon>
        <taxon>Fungi</taxon>
        <taxon>Dikarya</taxon>
        <taxon>Ascomycota</taxon>
        <taxon>Pezizomycotina</taxon>
        <taxon>Eurotiomycetes</taxon>
        <taxon>Eurotiomycetidae</taxon>
        <taxon>Eurotiales</taxon>
        <taxon>Aspergillaceae</taxon>
        <taxon>Aspergillus</taxon>
        <taxon>Aspergillus subgen. Circumdati</taxon>
    </lineage>
</organism>
<sequence length="767" mass="84461">MCIVTRNILSKTNGMHVFCFTGLHSFPFHSAFALNFLSVAQNNSSLSFLPNILSLFLFTLPLSLSIFCIPLHVHNVLCYMSLSFATQITLSLITYIHFISLLLALAPKSFTEDSITPHFLQFCICICLCLHIVSLSCLHCQYLFVNMDQDKKERLSRLQMEDLGTARREHISTTDSRKVKKARLEDIEATRLSNQPGTEAQRLAEQNRQQLTEWKNVFQKLGDTDDLENLDELLNGQSHRLQLRAALHGSGSYDSGRSLKATDDYPKPSEALLSASTRGSRSRGRGGGIAGTRGRGDIRAVTVRLPSGTSNRTSASKPGHHVQQASGARKASLDPALEINHSDPYGKGRGKQAQNQPPYQFGKNRGSDERSQVSAVVKTRRPITVNLPRLLSPPECFLEEARKLLQRVSETAPATTQNESNLPSAPSTASPRENRMEQPITTQKALLSNTKAVASHDEPASVTTLTIAPHENPEPQLSAAQVTADRVIKDNLSENAESTIVISKTTRKDQSASESVLKTPEESLLDLSSTPPTKDSFMRDDNLIMSPSLQELEGLEFMQSLTNTPGSTSSPIVQRPECEEPLKSTAFEEKSSATTQADEDGACDKFQRDIEMLCKLMASTSLSDKHRESLEECKAELEAKLQSFHRTPRLTPTHLEPSTKKSSSTQVKFNIPRKTPALPNLKIPGFGGHEDPVLESSHPLGDTQQTLLHTGPVNKMIRKTGAPDDQLQQSVHAPKENKTPVTRSSGQALGGLQASIYAIREENKPIR</sequence>
<feature type="compositionally biased region" description="Polar residues" evidence="1">
    <location>
        <begin position="409"/>
        <end position="431"/>
    </location>
</feature>
<feature type="region of interest" description="Disordered" evidence="1">
    <location>
        <begin position="249"/>
        <end position="376"/>
    </location>
</feature>
<dbReference type="AlphaFoldDB" id="A0A5N6H130"/>
<name>A0A5N6H130_ASPFL</name>
<proteinExistence type="predicted"/>
<evidence type="ECO:0000313" key="3">
    <source>
        <dbReference type="EMBL" id="KAB8246900.1"/>
    </source>
</evidence>
<dbReference type="Proteomes" id="UP000325434">
    <property type="component" value="Unassembled WGS sequence"/>
</dbReference>
<dbReference type="VEuPathDB" id="FungiDB:AFLA_007242"/>
<evidence type="ECO:0000256" key="1">
    <source>
        <dbReference type="SAM" id="MobiDB-lite"/>
    </source>
</evidence>
<feature type="region of interest" description="Disordered" evidence="1">
    <location>
        <begin position="504"/>
        <end position="540"/>
    </location>
</feature>
<feature type="region of interest" description="Disordered" evidence="1">
    <location>
        <begin position="718"/>
        <end position="748"/>
    </location>
</feature>
<protein>
    <submittedName>
        <fullName evidence="3">Uncharacterized protein</fullName>
    </submittedName>
</protein>
<keyword evidence="2" id="KW-0472">Membrane</keyword>
<feature type="compositionally biased region" description="Polar residues" evidence="1">
    <location>
        <begin position="307"/>
        <end position="316"/>
    </location>
</feature>
<feature type="transmembrane region" description="Helical" evidence="2">
    <location>
        <begin position="119"/>
        <end position="145"/>
    </location>
</feature>
<keyword evidence="2" id="KW-1133">Transmembrane helix</keyword>